<comment type="caution">
    <text evidence="2">The sequence shown here is derived from an EMBL/GenBank/DDBJ whole genome shotgun (WGS) entry which is preliminary data.</text>
</comment>
<dbReference type="EMBL" id="JACHLE010000005">
    <property type="protein sequence ID" value="MBB4807854.1"/>
    <property type="molecule type" value="Genomic_DNA"/>
</dbReference>
<sequence>MEQKDWTELSDEELLQEQKKAKSKNIINGFLIGFLIGVAVYSTVKNGIGFFTFFPLFFAYLAFSHIKKDKTLEKELKSRNLK</sequence>
<protein>
    <recommendedName>
        <fullName evidence="4">FUSC family protein</fullName>
    </recommendedName>
</protein>
<organism evidence="2 3">
    <name type="scientific">Chryseobacterium defluvii</name>
    <dbReference type="NCBI Taxonomy" id="160396"/>
    <lineage>
        <taxon>Bacteria</taxon>
        <taxon>Pseudomonadati</taxon>
        <taxon>Bacteroidota</taxon>
        <taxon>Flavobacteriia</taxon>
        <taxon>Flavobacteriales</taxon>
        <taxon>Weeksellaceae</taxon>
        <taxon>Chryseobacterium group</taxon>
        <taxon>Chryseobacterium</taxon>
    </lineage>
</organism>
<keyword evidence="1" id="KW-0472">Membrane</keyword>
<dbReference type="Proteomes" id="UP000592180">
    <property type="component" value="Unassembled WGS sequence"/>
</dbReference>
<accession>A0A840KJK6</accession>
<keyword evidence="3" id="KW-1185">Reference proteome</keyword>
<feature type="transmembrane region" description="Helical" evidence="1">
    <location>
        <begin position="48"/>
        <end position="66"/>
    </location>
</feature>
<evidence type="ECO:0000256" key="1">
    <source>
        <dbReference type="SAM" id="Phobius"/>
    </source>
</evidence>
<feature type="transmembrane region" description="Helical" evidence="1">
    <location>
        <begin position="25"/>
        <end position="42"/>
    </location>
</feature>
<reference evidence="2 3" key="1">
    <citation type="submission" date="2020-08" db="EMBL/GenBank/DDBJ databases">
        <title>Functional genomics of gut bacteria from endangered species of beetles.</title>
        <authorList>
            <person name="Carlos-Shanley C."/>
        </authorList>
    </citation>
    <scope>NUCLEOTIDE SEQUENCE [LARGE SCALE GENOMIC DNA]</scope>
    <source>
        <strain evidence="2 3">S00151</strain>
    </source>
</reference>
<proteinExistence type="predicted"/>
<dbReference type="RefSeq" id="WP_184191156.1">
    <property type="nucleotide sequence ID" value="NZ_JACHLE010000005.1"/>
</dbReference>
<keyword evidence="1" id="KW-0812">Transmembrane</keyword>
<gene>
    <name evidence="2" type="ORF">HNP38_003170</name>
</gene>
<evidence type="ECO:0008006" key="4">
    <source>
        <dbReference type="Google" id="ProtNLM"/>
    </source>
</evidence>
<evidence type="ECO:0000313" key="3">
    <source>
        <dbReference type="Proteomes" id="UP000592180"/>
    </source>
</evidence>
<dbReference type="AlphaFoldDB" id="A0A840KJK6"/>
<name>A0A840KJK6_9FLAO</name>
<keyword evidence="1" id="KW-1133">Transmembrane helix</keyword>
<evidence type="ECO:0000313" key="2">
    <source>
        <dbReference type="EMBL" id="MBB4807854.1"/>
    </source>
</evidence>